<reference evidence="2 3" key="2">
    <citation type="submission" date="2015-07" db="EMBL/GenBank/DDBJ databases">
        <title>Genome sequence of Levilinea saccharolytica DSM 16555.</title>
        <authorList>
            <person name="Hemp J."/>
            <person name="Ward L.M."/>
            <person name="Pace L.A."/>
            <person name="Fischer W.W."/>
        </authorList>
    </citation>
    <scope>NUCLEOTIDE SEQUENCE [LARGE SCALE GENOMIC DNA]</scope>
    <source>
        <strain evidence="2 3">KIBI-1</strain>
    </source>
</reference>
<protein>
    <submittedName>
        <fullName evidence="1">Arginine degradation protein</fullName>
    </submittedName>
</protein>
<dbReference type="AlphaFoldDB" id="A0A0N0RD16"/>
<gene>
    <name evidence="2" type="ORF">ADN01_01345</name>
    <name evidence="1" type="ORF">LSAC_02971</name>
</gene>
<dbReference type="RefSeq" id="WP_062419381.1">
    <property type="nucleotide sequence ID" value="NZ_BBXZ01000158.1"/>
</dbReference>
<dbReference type="PIRSF" id="PIRSF010386">
    <property type="entry name" value="RocB"/>
    <property type="match status" value="1"/>
</dbReference>
<evidence type="ECO:0000313" key="3">
    <source>
        <dbReference type="Proteomes" id="UP000050501"/>
    </source>
</evidence>
<dbReference type="Pfam" id="PF01546">
    <property type="entry name" value="Peptidase_M20"/>
    <property type="match status" value="1"/>
</dbReference>
<dbReference type="PANTHER" id="PTHR43808">
    <property type="entry name" value="ACETYLORNITHINE DEACETYLASE"/>
    <property type="match status" value="1"/>
</dbReference>
<keyword evidence="3" id="KW-1185">Reference proteome</keyword>
<organism evidence="1">
    <name type="scientific">Levilinea saccharolytica</name>
    <dbReference type="NCBI Taxonomy" id="229921"/>
    <lineage>
        <taxon>Bacteria</taxon>
        <taxon>Bacillati</taxon>
        <taxon>Chloroflexota</taxon>
        <taxon>Anaerolineae</taxon>
        <taxon>Anaerolineales</taxon>
        <taxon>Anaerolineaceae</taxon>
        <taxon>Levilinea</taxon>
    </lineage>
</organism>
<dbReference type="PATRIC" id="fig|229921.5.peg.432"/>
<dbReference type="PANTHER" id="PTHR43808:SF27">
    <property type="entry name" value="PROTEIN ROCB"/>
    <property type="match status" value="1"/>
</dbReference>
<sequence>MYDWTTPTRAWSLRLTQFPSQTNTPGERDFAHFLRTQLLEWPYFQEHPQQIQLLQTQRDAFERYAVAALVRGEGPQTVILTGHYDVVSVENYGDLSPWAYDPEALLPRLIERLQSEATRPQGLSAADALALEDLLSGNFLPGRGLLDMKSGLAAGLAVMERFVRLPQAQRRGNLLFVAVPDEEIASYGARAMAAQLPGLAQQWGLSLGAAVNLDASDDLGDGSQGQAAYLGSVGKLLPAVFLVGRETHAGSPFSGVNVNRMGAEVVRRVECNPIFADEWRGSFTVPPTCLKYADSKMHYDVTTPTSAWCYFNWLTLKQPVSEVLTRMVGAVGAALMEAIEDLQKAADAYAERTERPNDWELPRPSVYTFEQLKTLAEMNGGREFSARYDRLQQELSADPNLNTPQVSLRLVEETWAASGLTGPAAVVGFAAIHYPPVILDEGDERARRLQQAIETHGTAVSREFQTPFTTHAFFPGISDLSFLGGQVSEEEQFELMLNTPAWGQRAGFDYSAAAGLALPAVNIGPWGRDYHQRNERLYTPYAFEVLPELLWRICADLNGYAAEAQPE</sequence>
<dbReference type="EMBL" id="LGCM01000003">
    <property type="protein sequence ID" value="KPL91588.1"/>
    <property type="molecule type" value="Genomic_DNA"/>
</dbReference>
<dbReference type="InterPro" id="IPR002933">
    <property type="entry name" value="Peptidase_M20"/>
</dbReference>
<name>A0A0N0RD16_9CHLR</name>
<dbReference type="STRING" id="229921.ADN01_01345"/>
<dbReference type="Proteomes" id="UP000050501">
    <property type="component" value="Unassembled WGS sequence"/>
</dbReference>
<dbReference type="InterPro" id="IPR012166">
    <property type="entry name" value="Uncharacterised_RocB"/>
</dbReference>
<accession>A0A0N0RD16</accession>
<dbReference type="GO" id="GO:0016787">
    <property type="term" value="F:hydrolase activity"/>
    <property type="evidence" value="ECO:0007669"/>
    <property type="project" value="InterPro"/>
</dbReference>
<evidence type="ECO:0000313" key="1">
    <source>
        <dbReference type="EMBL" id="GAP19073.1"/>
    </source>
</evidence>
<dbReference type="SUPFAM" id="SSF53187">
    <property type="entry name" value="Zn-dependent exopeptidases"/>
    <property type="match status" value="1"/>
</dbReference>
<dbReference type="Gene3D" id="3.40.630.10">
    <property type="entry name" value="Zn peptidases"/>
    <property type="match status" value="1"/>
</dbReference>
<dbReference type="InterPro" id="IPR050072">
    <property type="entry name" value="Peptidase_M20A"/>
</dbReference>
<evidence type="ECO:0000313" key="2">
    <source>
        <dbReference type="EMBL" id="KPL91588.1"/>
    </source>
</evidence>
<proteinExistence type="predicted"/>
<dbReference type="EMBL" id="DF967975">
    <property type="protein sequence ID" value="GAP19073.1"/>
    <property type="molecule type" value="Genomic_DNA"/>
</dbReference>
<reference evidence="1" key="1">
    <citation type="journal article" date="2015" name="Genome Announc.">
        <title>Draft Genome Sequences of Anaerolinea thermolimosa IMO-1, Bellilinea caldifistulae GOMI-1, Leptolinea tardivitalis YMTK-2, Levilinea saccharolytica KIBI-1, Longilinea arvoryzae KOME-1, Previously Described as Members of the Class Anaerolineae (Chloroflexi).</title>
        <authorList>
            <person name="Matsuura N."/>
            <person name="Tourlousse M.D."/>
            <person name="Ohashi A."/>
            <person name="Hugenholtz P."/>
            <person name="Sekiguchi Y."/>
        </authorList>
    </citation>
    <scope>NUCLEOTIDE SEQUENCE</scope>
    <source>
        <strain evidence="1">KIBI-1</strain>
    </source>
</reference>